<comment type="caution">
    <text evidence="1">The sequence shown here is derived from an EMBL/GenBank/DDBJ whole genome shotgun (WGS) entry which is preliminary data.</text>
</comment>
<dbReference type="EMBL" id="MU128920">
    <property type="protein sequence ID" value="KAF9518989.1"/>
    <property type="molecule type" value="Genomic_DNA"/>
</dbReference>
<keyword evidence="2" id="KW-1185">Reference proteome</keyword>
<evidence type="ECO:0000313" key="1">
    <source>
        <dbReference type="EMBL" id="KAF9518989.1"/>
    </source>
</evidence>
<protein>
    <submittedName>
        <fullName evidence="1">Uncharacterized protein</fullName>
    </submittedName>
</protein>
<dbReference type="OrthoDB" id="2716206at2759"/>
<accession>A0A9P6B755</accession>
<reference evidence="1" key="1">
    <citation type="journal article" date="2020" name="Nat. Commun.">
        <title>Large-scale genome sequencing of mycorrhizal fungi provides insights into the early evolution of symbiotic traits.</title>
        <authorList>
            <person name="Miyauchi S."/>
            <person name="Kiss E."/>
            <person name="Kuo A."/>
            <person name="Drula E."/>
            <person name="Kohler A."/>
            <person name="Sanchez-Garcia M."/>
            <person name="Morin E."/>
            <person name="Andreopoulos B."/>
            <person name="Barry K.W."/>
            <person name="Bonito G."/>
            <person name="Buee M."/>
            <person name="Carver A."/>
            <person name="Chen C."/>
            <person name="Cichocki N."/>
            <person name="Clum A."/>
            <person name="Culley D."/>
            <person name="Crous P.W."/>
            <person name="Fauchery L."/>
            <person name="Girlanda M."/>
            <person name="Hayes R.D."/>
            <person name="Keri Z."/>
            <person name="LaButti K."/>
            <person name="Lipzen A."/>
            <person name="Lombard V."/>
            <person name="Magnuson J."/>
            <person name="Maillard F."/>
            <person name="Murat C."/>
            <person name="Nolan M."/>
            <person name="Ohm R.A."/>
            <person name="Pangilinan J."/>
            <person name="Pereira M.F."/>
            <person name="Perotto S."/>
            <person name="Peter M."/>
            <person name="Pfister S."/>
            <person name="Riley R."/>
            <person name="Sitrit Y."/>
            <person name="Stielow J.B."/>
            <person name="Szollosi G."/>
            <person name="Zifcakova L."/>
            <person name="Stursova M."/>
            <person name="Spatafora J.W."/>
            <person name="Tedersoo L."/>
            <person name="Vaario L.M."/>
            <person name="Yamada A."/>
            <person name="Yan M."/>
            <person name="Wang P."/>
            <person name="Xu J."/>
            <person name="Bruns T."/>
            <person name="Baldrian P."/>
            <person name="Vilgalys R."/>
            <person name="Dunand C."/>
            <person name="Henrissat B."/>
            <person name="Grigoriev I.V."/>
            <person name="Hibbett D."/>
            <person name="Nagy L.G."/>
            <person name="Martin F.M."/>
        </authorList>
    </citation>
    <scope>NUCLEOTIDE SEQUENCE</scope>
    <source>
        <strain evidence="1">UP504</strain>
    </source>
</reference>
<evidence type="ECO:0000313" key="2">
    <source>
        <dbReference type="Proteomes" id="UP000886523"/>
    </source>
</evidence>
<gene>
    <name evidence="1" type="ORF">BS47DRAFT_119147</name>
</gene>
<proteinExistence type="predicted"/>
<dbReference type="Proteomes" id="UP000886523">
    <property type="component" value="Unassembled WGS sequence"/>
</dbReference>
<organism evidence="1 2">
    <name type="scientific">Hydnum rufescens UP504</name>
    <dbReference type="NCBI Taxonomy" id="1448309"/>
    <lineage>
        <taxon>Eukaryota</taxon>
        <taxon>Fungi</taxon>
        <taxon>Dikarya</taxon>
        <taxon>Basidiomycota</taxon>
        <taxon>Agaricomycotina</taxon>
        <taxon>Agaricomycetes</taxon>
        <taxon>Cantharellales</taxon>
        <taxon>Hydnaceae</taxon>
        <taxon>Hydnum</taxon>
    </lineage>
</organism>
<sequence>MTFANMVLKELDLQSIQNLEAGLSQKPRPPGMQSRKIAMARFRIALVPYFRNHQHSLPSCFRQGTIVGGSTALSIVAGGSWMPGDLDLIVATRYFNRLRDYLVDQGFFFDETLSRDINHKSMFASVPRRARATTR</sequence>
<name>A0A9P6B755_9AGAM</name>
<dbReference type="AlphaFoldDB" id="A0A9P6B755"/>